<accession>A0ACB5UF79</accession>
<dbReference type="Proteomes" id="UP001374599">
    <property type="component" value="Unassembled WGS sequence"/>
</dbReference>
<keyword evidence="2" id="KW-1185">Reference proteome</keyword>
<evidence type="ECO:0000313" key="1">
    <source>
        <dbReference type="EMBL" id="GMQ61178.1"/>
    </source>
</evidence>
<evidence type="ECO:0000313" key="2">
    <source>
        <dbReference type="Proteomes" id="UP001374599"/>
    </source>
</evidence>
<sequence>MEVKYICMPLASNVPQPGSKDWILTKCPSCGEKCWEIPLGRQIKEQQKDSNDCYYMFVCTKCALKNIQQMQKVLKDKCKEKDCKKCILESYTDYKDIEKVIQDGQRLKVVGFLSDIPDYEIRVIYKDKRILCINEKACDYLCNVICDQIIELINDDKKG</sequence>
<dbReference type="EMBL" id="BTPU01000005">
    <property type="protein sequence ID" value="GMQ61178.1"/>
    <property type="molecule type" value="Genomic_DNA"/>
</dbReference>
<protein>
    <submittedName>
        <fullName evidence="1">Uncharacterized protein</fullName>
    </submittedName>
</protein>
<name>A0ACB5UF79_9FIRM</name>
<reference evidence="1" key="1">
    <citation type="submission" date="2023-09" db="EMBL/GenBank/DDBJ databases">
        <title>Vallitalea sediminicola and Vallitalea maricola sp. nov., anaerobic bacteria isolated from marine sediment.</title>
        <authorList>
            <person name="Hirano S."/>
            <person name="Maeda A."/>
            <person name="Terahara T."/>
            <person name="Mori K."/>
            <person name="Hamada M."/>
            <person name="Matsumoto R."/>
            <person name="Kobayashi T."/>
        </authorList>
    </citation>
    <scope>NUCLEOTIDE SEQUENCE</scope>
    <source>
        <strain evidence="1">AN17-2</strain>
    </source>
</reference>
<organism evidence="1 2">
    <name type="scientific">Vallitalea maricola</name>
    <dbReference type="NCBI Taxonomy" id="3074433"/>
    <lineage>
        <taxon>Bacteria</taxon>
        <taxon>Bacillati</taxon>
        <taxon>Bacillota</taxon>
        <taxon>Clostridia</taxon>
        <taxon>Lachnospirales</taxon>
        <taxon>Vallitaleaceae</taxon>
        <taxon>Vallitalea</taxon>
    </lineage>
</organism>
<comment type="caution">
    <text evidence="1">The sequence shown here is derived from an EMBL/GenBank/DDBJ whole genome shotgun (WGS) entry which is preliminary data.</text>
</comment>
<proteinExistence type="predicted"/>
<gene>
    <name evidence="1" type="ORF">AN2V17_04060</name>
</gene>